<evidence type="ECO:0000313" key="2">
    <source>
        <dbReference type="EMBL" id="NUW45381.1"/>
    </source>
</evidence>
<feature type="domain" description="Bacterial Pleckstrin homology" evidence="1">
    <location>
        <begin position="13"/>
        <end position="118"/>
    </location>
</feature>
<reference evidence="2 3" key="1">
    <citation type="submission" date="2020-06" db="EMBL/GenBank/DDBJ databases">
        <authorList>
            <person name="Chanama M."/>
        </authorList>
    </citation>
    <scope>NUCLEOTIDE SEQUENCE [LARGE SCALE GENOMIC DNA]</scope>
    <source>
        <strain evidence="2 3">TBRC6557</strain>
    </source>
</reference>
<evidence type="ECO:0000313" key="3">
    <source>
        <dbReference type="Proteomes" id="UP000546126"/>
    </source>
</evidence>
<organism evidence="2 3">
    <name type="scientific">Nonomuraea rhodomycinica</name>
    <dbReference type="NCBI Taxonomy" id="1712872"/>
    <lineage>
        <taxon>Bacteria</taxon>
        <taxon>Bacillati</taxon>
        <taxon>Actinomycetota</taxon>
        <taxon>Actinomycetes</taxon>
        <taxon>Streptosporangiales</taxon>
        <taxon>Streptosporangiaceae</taxon>
        <taxon>Nonomuraea</taxon>
    </lineage>
</organism>
<dbReference type="AlphaFoldDB" id="A0A7Y6IWJ4"/>
<dbReference type="SUPFAM" id="SSF50729">
    <property type="entry name" value="PH domain-like"/>
    <property type="match status" value="1"/>
</dbReference>
<dbReference type="InterPro" id="IPR012544">
    <property type="entry name" value="PHb"/>
</dbReference>
<proteinExistence type="predicted"/>
<dbReference type="Pfam" id="PF08000">
    <property type="entry name" value="bPH_1"/>
    <property type="match status" value="1"/>
</dbReference>
<protein>
    <submittedName>
        <fullName evidence="2">PH domain-containing protein</fullName>
    </submittedName>
</protein>
<accession>A0A7Y6IWJ4</accession>
<sequence>MADIPYDRKEQLRQIESGLLPGERIVAVYDAIGAGTGFLGLTDRRVIVQDTSFVGKKVALTSIPYGKISAVSVVSNKSFAGGFFSSGAIAIHVGTHTYEVDFRGENKAHHVHDVILHHISQG</sequence>
<dbReference type="InterPro" id="IPR037063">
    <property type="entry name" value="PHb_sf"/>
</dbReference>
<dbReference type="EMBL" id="JABWGO010000012">
    <property type="protein sequence ID" value="NUW45381.1"/>
    <property type="molecule type" value="Genomic_DNA"/>
</dbReference>
<keyword evidence="3" id="KW-1185">Reference proteome</keyword>
<name>A0A7Y6IWJ4_9ACTN</name>
<dbReference type="Proteomes" id="UP000546126">
    <property type="component" value="Unassembled WGS sequence"/>
</dbReference>
<evidence type="ECO:0000259" key="1">
    <source>
        <dbReference type="Pfam" id="PF08000"/>
    </source>
</evidence>
<dbReference type="Gene3D" id="2.30.29.50">
    <property type="entry name" value="Bacterial Pleckstrin homology domain"/>
    <property type="match status" value="1"/>
</dbReference>
<dbReference type="RefSeq" id="WP_175604865.1">
    <property type="nucleotide sequence ID" value="NZ_JABWGO010000012.1"/>
</dbReference>
<gene>
    <name evidence="2" type="ORF">HT134_35460</name>
</gene>
<comment type="caution">
    <text evidence="2">The sequence shown here is derived from an EMBL/GenBank/DDBJ whole genome shotgun (WGS) entry which is preliminary data.</text>
</comment>